<dbReference type="PANTHER" id="PTHR42877:SF7">
    <property type="entry name" value="FLAVIN-BINDING MONOOXYGENASE-RELATED"/>
    <property type="match status" value="1"/>
</dbReference>
<comment type="cofactor">
    <cofactor evidence="1">
        <name>FAD</name>
        <dbReference type="ChEBI" id="CHEBI:57692"/>
    </cofactor>
</comment>
<accession>A0A1S9RLT6</accession>
<dbReference type="GO" id="GO:0050661">
    <property type="term" value="F:NADP binding"/>
    <property type="evidence" value="ECO:0007669"/>
    <property type="project" value="InterPro"/>
</dbReference>
<comment type="similarity">
    <text evidence="2">Belongs to the FAD-binding monooxygenase family.</text>
</comment>
<reference evidence="7" key="1">
    <citation type="submission" date="2015-09" db="EMBL/GenBank/DDBJ databases">
        <authorList>
            <person name="Fill T.P."/>
            <person name="Baretta J.F."/>
            <person name="de Almeida L.G."/>
            <person name="Rocha M."/>
            <person name="de Souza D.H."/>
            <person name="Malavazi I."/>
            <person name="Cerdeira L.T."/>
            <person name="Hong H."/>
            <person name="Samborskyy M."/>
            <person name="de Vasconcelos A.T."/>
            <person name="Leadlay P."/>
            <person name="Rodrigues-Filho E."/>
        </authorList>
    </citation>
    <scope>NUCLEOTIDE SEQUENCE [LARGE SCALE GENOMIC DNA]</scope>
    <source>
        <strain evidence="7">LaBioMMi 136</strain>
    </source>
</reference>
<evidence type="ECO:0000256" key="2">
    <source>
        <dbReference type="ARBA" id="ARBA00010139"/>
    </source>
</evidence>
<evidence type="ECO:0000313" key="7">
    <source>
        <dbReference type="Proteomes" id="UP000190744"/>
    </source>
</evidence>
<gene>
    <name evidence="6" type="ORF">PEBR_21281</name>
</gene>
<keyword evidence="6" id="KW-0503">Monooxygenase</keyword>
<dbReference type="InterPro" id="IPR020946">
    <property type="entry name" value="Flavin_mOase-like"/>
</dbReference>
<protein>
    <submittedName>
        <fullName evidence="6">Putative flavin-binding monooxygenase protein</fullName>
    </submittedName>
</protein>
<keyword evidence="3" id="KW-0285">Flavoprotein</keyword>
<evidence type="ECO:0000256" key="5">
    <source>
        <dbReference type="ARBA" id="ARBA00023002"/>
    </source>
</evidence>
<dbReference type="Pfam" id="PF00743">
    <property type="entry name" value="FMO-like"/>
    <property type="match status" value="1"/>
</dbReference>
<comment type="caution">
    <text evidence="6">The sequence shown here is derived from an EMBL/GenBank/DDBJ whole genome shotgun (WGS) entry which is preliminary data.</text>
</comment>
<keyword evidence="4" id="KW-0274">FAD</keyword>
<evidence type="ECO:0000256" key="4">
    <source>
        <dbReference type="ARBA" id="ARBA00022827"/>
    </source>
</evidence>
<dbReference type="EMBL" id="LJBN01000139">
    <property type="protein sequence ID" value="OOQ86489.1"/>
    <property type="molecule type" value="Genomic_DNA"/>
</dbReference>
<evidence type="ECO:0000256" key="1">
    <source>
        <dbReference type="ARBA" id="ARBA00001974"/>
    </source>
</evidence>
<sequence>MTAFKTGSEPSQAQGSSISPPFELKGVPVENFRRIRVVVIGAGFSGIYAGIRCSEWLRNVDLTIYDKNDGIGGTWWENRYPGCACDIPAHSYVYSFEPNPAWSAFYAPASEIQSYLQKVYDKYSVGRFVKLRHKIVGCKWEPEQCKWHVEVENLATKDRFIDVADVVINARGSLNNYRWPDIEGLRSFKGKLVHSAAWDTTFDYSNKRIGVIGNGSSAIQIVPQLQKLPATQLTCLMRSKTWIAEPYGASALQKLGIDHSEFTDEDRQKFMADETKFHVFRKTIESELNGYHPFSLKDSAMSGGVRQAFTALMTSRLAKNPALAEYLIPKFAPGCRRLTPGPGYLEALTESNVNVLFGEIEAVMPEGILMKDGTRVELDVLVCATGFHTNLGPPFPIIGLGEKTLEQRYEKYPEAYLSIATDGFPNFFHMLGPNAGVGSGSLTTIIEHAGDYIIKCIRKLQKEDIAAMHISPRSVQDWIEYVHTYFQGTVFMDDCKSWYRKDDRVIHLWPGSTLHAIETLRSPRWEDYEYVYRKGSLTERNRLTWLGNGWSEQQLNDGDMAYYVDPVYIDFPAAPRPEETRKWTMASWSY</sequence>
<dbReference type="Gene3D" id="3.50.50.60">
    <property type="entry name" value="FAD/NAD(P)-binding domain"/>
    <property type="match status" value="2"/>
</dbReference>
<dbReference type="SUPFAM" id="SSF51905">
    <property type="entry name" value="FAD/NAD(P)-binding domain"/>
    <property type="match status" value="2"/>
</dbReference>
<keyword evidence="5" id="KW-0560">Oxidoreductase</keyword>
<dbReference type="Proteomes" id="UP000190744">
    <property type="component" value="Unassembled WGS sequence"/>
</dbReference>
<evidence type="ECO:0000256" key="3">
    <source>
        <dbReference type="ARBA" id="ARBA00022630"/>
    </source>
</evidence>
<dbReference type="InterPro" id="IPR036188">
    <property type="entry name" value="FAD/NAD-bd_sf"/>
</dbReference>
<name>A0A1S9RLT6_PENBI</name>
<dbReference type="GO" id="GO:0050660">
    <property type="term" value="F:flavin adenine dinucleotide binding"/>
    <property type="evidence" value="ECO:0007669"/>
    <property type="project" value="InterPro"/>
</dbReference>
<proteinExistence type="inferred from homology"/>
<dbReference type="GO" id="GO:0004499">
    <property type="term" value="F:N,N-dimethylaniline monooxygenase activity"/>
    <property type="evidence" value="ECO:0007669"/>
    <property type="project" value="InterPro"/>
</dbReference>
<organism evidence="6 7">
    <name type="scientific">Penicillium brasilianum</name>
    <dbReference type="NCBI Taxonomy" id="104259"/>
    <lineage>
        <taxon>Eukaryota</taxon>
        <taxon>Fungi</taxon>
        <taxon>Dikarya</taxon>
        <taxon>Ascomycota</taxon>
        <taxon>Pezizomycotina</taxon>
        <taxon>Eurotiomycetes</taxon>
        <taxon>Eurotiomycetidae</taxon>
        <taxon>Eurotiales</taxon>
        <taxon>Aspergillaceae</taxon>
        <taxon>Penicillium</taxon>
    </lineage>
</organism>
<dbReference type="PANTHER" id="PTHR42877">
    <property type="entry name" value="L-ORNITHINE N(5)-MONOOXYGENASE-RELATED"/>
    <property type="match status" value="1"/>
</dbReference>
<dbReference type="InterPro" id="IPR051209">
    <property type="entry name" value="FAD-bind_Monooxygenase_sf"/>
</dbReference>
<dbReference type="AlphaFoldDB" id="A0A1S9RLT6"/>
<evidence type="ECO:0000313" key="6">
    <source>
        <dbReference type="EMBL" id="OOQ86489.1"/>
    </source>
</evidence>